<feature type="region of interest" description="Disordered" evidence="1">
    <location>
        <begin position="470"/>
        <end position="551"/>
    </location>
</feature>
<feature type="compositionally biased region" description="Low complexity" evidence="1">
    <location>
        <begin position="601"/>
        <end position="616"/>
    </location>
</feature>
<dbReference type="RefSeq" id="WP_092503175.1">
    <property type="nucleotide sequence ID" value="NZ_LT629695.1"/>
</dbReference>
<dbReference type="OrthoDB" id="3667561at2"/>
<dbReference type="Gene3D" id="3.90.176.10">
    <property type="entry name" value="Toxin ADP-ribosyltransferase, Chain A, domain 1"/>
    <property type="match status" value="1"/>
</dbReference>
<accession>A0A1G8BZ42</accession>
<feature type="region of interest" description="Disordered" evidence="1">
    <location>
        <begin position="573"/>
        <end position="630"/>
    </location>
</feature>
<dbReference type="EMBL" id="LT629695">
    <property type="protein sequence ID" value="SDH38394.1"/>
    <property type="molecule type" value="Genomic_DNA"/>
</dbReference>
<keyword evidence="3" id="KW-1185">Reference proteome</keyword>
<feature type="compositionally biased region" description="Low complexity" evidence="1">
    <location>
        <begin position="686"/>
        <end position="700"/>
    </location>
</feature>
<feature type="compositionally biased region" description="Low complexity" evidence="1">
    <location>
        <begin position="470"/>
        <end position="481"/>
    </location>
</feature>
<name>A0A1G8BZ42_9MICO</name>
<protein>
    <submittedName>
        <fullName evidence="2">Uncharacterized protein</fullName>
    </submittedName>
</protein>
<evidence type="ECO:0000313" key="2">
    <source>
        <dbReference type="EMBL" id="SDH38394.1"/>
    </source>
</evidence>
<organism evidence="2 3">
    <name type="scientific">Agrococcus jejuensis</name>
    <dbReference type="NCBI Taxonomy" id="399736"/>
    <lineage>
        <taxon>Bacteria</taxon>
        <taxon>Bacillati</taxon>
        <taxon>Actinomycetota</taxon>
        <taxon>Actinomycetes</taxon>
        <taxon>Micrococcales</taxon>
        <taxon>Microbacteriaceae</taxon>
        <taxon>Agrococcus</taxon>
    </lineage>
</organism>
<proteinExistence type="predicted"/>
<feature type="compositionally biased region" description="Basic and acidic residues" evidence="1">
    <location>
        <begin position="484"/>
        <end position="497"/>
    </location>
</feature>
<feature type="compositionally biased region" description="Low complexity" evidence="1">
    <location>
        <begin position="505"/>
        <end position="520"/>
    </location>
</feature>
<gene>
    <name evidence="2" type="ORF">SAMN04489720_1105</name>
</gene>
<dbReference type="STRING" id="399736.SAMN04489720_1105"/>
<dbReference type="Proteomes" id="UP000198822">
    <property type="component" value="Chromosome I"/>
</dbReference>
<reference evidence="3" key="1">
    <citation type="submission" date="2016-10" db="EMBL/GenBank/DDBJ databases">
        <authorList>
            <person name="Varghese N."/>
            <person name="Submissions S."/>
        </authorList>
    </citation>
    <scope>NUCLEOTIDE SEQUENCE [LARGE SCALE GENOMIC DNA]</scope>
    <source>
        <strain evidence="3">DSM 22002</strain>
    </source>
</reference>
<sequence length="949" mass="96446">MTSITVQRTGFGIVVAESDDAEATAVLEGLPPLRAARYLTATPALRDALRSADAEVVDAVLPHLDGEVVVPEAGLAKRGDDGEAESTRLAQALGVSVVAPEGRIVRCEGTLFSVGGGDGWIAQSPLGGRVRAGRRYPAPAWQSQLPESLRGAAHIPAGLWITAGTAPRHAMRLAGIAVRERQLLVVAGSPSEPAPTEERLLAVLRSLPVETRSAVVLAGFGQGSLPLDVVRSLAAALDQPLRVAHGVELDGAPVRIDGDEDALPTTLALESVCAPDGTVTLERWAPPPGLVAANAVEYRLGETPTTRRRAGDRWVVHVVSAGLVVRPAGQPLVDHAALEAPAASLGIFVQCDGAQQPAALPALLAPLRERLEQRSAVTIHPVDGAARRVVRDAYPGEWAPTESLAITADGRIVAAAADASGDTDVPVAPAATTEAVAEGTPATEVEAVELATIAVAVAVASLRAEQPDAAAADDVAPAQPERTVQPERTRAQRRSDATEQPSRTPVRAAAVPASLAPATVDAVIGGDDDAPAPEESAGAASRRARDAHVTNVPTVDTAAAAWYAAAVRRPTPAEASDDAALPSDAQQTPAPAAAPAPAPTIAPEAAAPAAPRARPAAPKEAEPAAAAAAAAGAPAAPTRAAAGAANDALSRALQGSAATRLLGGGTRGATARPTTEVGEQREAAPERVAAPAPAQPAATPALAAQVEPVVATAAVAPEPAQAPAPAPAPRPTASAIDVPLGVRSTADQRHRVRSALGSRYDVASRTVAQLLAQQPGMRVATDRSAMLTGLSLVRVFATEPHAEYDLDFHTCLAEGLAMLPTARSVVVRGIPAGVDATPGSLLRLRTPLVAAAADGPATGPSEALIWTTSGRRLDRVLHGTPGAADVVLPAGVRLRVLGSAEGPSPRLLLAEESADAEQALARLQAAAEARGEVGTHAIDRWFGDLPLAA</sequence>
<feature type="region of interest" description="Disordered" evidence="1">
    <location>
        <begin position="659"/>
        <end position="700"/>
    </location>
</feature>
<evidence type="ECO:0000313" key="3">
    <source>
        <dbReference type="Proteomes" id="UP000198822"/>
    </source>
</evidence>
<evidence type="ECO:0000256" key="1">
    <source>
        <dbReference type="SAM" id="MobiDB-lite"/>
    </source>
</evidence>
<dbReference type="AlphaFoldDB" id="A0A1G8BZ42"/>